<feature type="domain" description="Reverse transcriptase" evidence="2">
    <location>
        <begin position="443"/>
        <end position="754"/>
    </location>
</feature>
<dbReference type="SUPFAM" id="SSF56672">
    <property type="entry name" value="DNA/RNA polymerases"/>
    <property type="match status" value="1"/>
</dbReference>
<protein>
    <recommendedName>
        <fullName evidence="2">Reverse transcriptase domain-containing protein</fullName>
    </recommendedName>
</protein>
<dbReference type="PROSITE" id="PS50878">
    <property type="entry name" value="RT_POL"/>
    <property type="match status" value="1"/>
</dbReference>
<dbReference type="Proteomes" id="UP001304243">
    <property type="component" value="Unassembled WGS sequence"/>
</dbReference>
<dbReference type="AlphaFoldDB" id="A0AAN7I1U6"/>
<dbReference type="Pfam" id="PF13966">
    <property type="entry name" value="zf-RVT"/>
    <property type="match status" value="1"/>
</dbReference>
<feature type="region of interest" description="Disordered" evidence="1">
    <location>
        <begin position="641"/>
        <end position="663"/>
    </location>
</feature>
<dbReference type="InterPro" id="IPR026960">
    <property type="entry name" value="RVT-Znf"/>
</dbReference>
<dbReference type="EMBL" id="JASEJX010000013">
    <property type="protein sequence ID" value="KAK4517521.1"/>
    <property type="molecule type" value="Genomic_DNA"/>
</dbReference>
<evidence type="ECO:0000259" key="2">
    <source>
        <dbReference type="PROSITE" id="PS50878"/>
    </source>
</evidence>
<dbReference type="GeneID" id="89944562"/>
<evidence type="ECO:0000256" key="1">
    <source>
        <dbReference type="SAM" id="MobiDB-lite"/>
    </source>
</evidence>
<keyword evidence="4" id="KW-1185">Reference proteome</keyword>
<sequence length="1251" mass="142114">MFPRCSFVISKHCAIVCLRKDLELTDTAISLDERCVTASVTDAHHTICKVANVYIPVQKADRHAFLPVLMSMPCWSDILDSQWILLGDFNIHLHNPVEARSPRIKPFVEWLNTHFLNCFPKGTMTLPRTGTTIDYVFCPPRMATRMVNAQTHHIPQPWTDHSLLTADLITSGVKLGPGSWRFNPYLLENIEFQALLDKTIELFLASDYCDGVAADASVSGDGPEGMGLRPVQEKWESLKAVIKYCAQQFTKGQKARYKARVSHFQREREQLLGDEEESARIKTLEQLIEQKIQEDTRQAMLRSATRWLEMGEQNNKYFFRVIKDREAQQTIQSLKKAGTGEKLTDMSEILQEARSFYQVLYTPDDIDLAAVNSLFANIPDDAKLQEAEAERLMEPPSTDSVLLLLDHAPKNKSPGLDGLPFEVYPYLAAKFPPILLLLQQVLTDALNGVFPESWKQTRMVLLFKKGDPELLKNWRPLSLINSDAKIFTKLLANRFKRVLSKLVTPYQTGFMPHRLISDNAWLNQTLMTNLRAAAPDDPNVSVLLDQEKAYDRVNPTYLRMVLHQFGFPASLVESVSSLFFGTHISLSINGWLGAPIQQQRGLRQGDPLSPLLFNLAFEPFLRTILACSELRGVAMSTNTRSPLAGRTSNASSQIPPHGNHDLLRAPESPPRIKLLSYADDLEVFLTSTAEWPVLLSLLSLYGKASNAKVNLNKTILVSLSGKRHESWTHLAETSNIEWYDESSIGSVRYLGYPLYHTKEQLAHFLDSVTVNLQRQCNLLKKRQLSIRGKGLVANSLLLSRMWHLLRVVVVPAEWLQEVKRIVRTYIVSFWPVVSWDSLCLPRKHGGLGLVDIENQHLALHLIYVKRLLLPRAQTDFLSPWLLYTFHVYSGHATALPLLMYPRTYMPRLRKCPHLAHLARLISRLPTLTPYTQWPSWWFLDLPWSSVCSLSPTETLSRASDKLPPHALIANLLSVLPDTNILACVRPLDAISLQHLFNALCPFVGPSVWIIPAPLRSVMAFTDQERTAMLESQPTPSPPTASFSHWYITTGPRSKATMAQIKLGALRRYWHPSFDLLRGPAHPPRYRPTHLLIPPRLWRDFWSLCLPAKAFTPWWRLLHGHLSVQARLHIINRARHPSPLCKLCTEAPEDEYHLVVGCDMKSLFWFEVISHLGLSDLFPTDNAIWIGLSTLHDQEKNPLDISILELLGAAFSSLWQHHWSCSLDGKSWRTQIVFSSFLADHSKLISSFLDDM</sequence>
<dbReference type="InterPro" id="IPR043502">
    <property type="entry name" value="DNA/RNA_pol_sf"/>
</dbReference>
<gene>
    <name evidence="3" type="ORF">ATC70_000860</name>
</gene>
<proteinExistence type="predicted"/>
<dbReference type="RefSeq" id="XP_064684187.1">
    <property type="nucleotide sequence ID" value="XM_064820267.1"/>
</dbReference>
<dbReference type="SUPFAM" id="SSF56219">
    <property type="entry name" value="DNase I-like"/>
    <property type="match status" value="1"/>
</dbReference>
<reference evidence="3 4" key="1">
    <citation type="submission" date="2022-11" db="EMBL/GenBank/DDBJ databases">
        <title>Mucor velutinosus strain NIH1002 WGS.</title>
        <authorList>
            <person name="Subramanian P."/>
            <person name="Mullikin J.C."/>
            <person name="Segre J.A."/>
            <person name="Zelazny A.M."/>
        </authorList>
    </citation>
    <scope>NUCLEOTIDE SEQUENCE [LARGE SCALE GENOMIC DNA]</scope>
    <source>
        <strain evidence="3 4">NIH1002</strain>
    </source>
</reference>
<name>A0AAN7I1U6_9FUNG</name>
<dbReference type="InterPro" id="IPR036691">
    <property type="entry name" value="Endo/exonu/phosph_ase_sf"/>
</dbReference>
<dbReference type="CDD" id="cd01650">
    <property type="entry name" value="RT_nLTR_like"/>
    <property type="match status" value="1"/>
</dbReference>
<dbReference type="InterPro" id="IPR000477">
    <property type="entry name" value="RT_dom"/>
</dbReference>
<accession>A0AAN7I1U6</accession>
<evidence type="ECO:0000313" key="3">
    <source>
        <dbReference type="EMBL" id="KAK4517521.1"/>
    </source>
</evidence>
<dbReference type="Gene3D" id="3.60.10.10">
    <property type="entry name" value="Endonuclease/exonuclease/phosphatase"/>
    <property type="match status" value="1"/>
</dbReference>
<dbReference type="Pfam" id="PF00078">
    <property type="entry name" value="RVT_1"/>
    <property type="match status" value="1"/>
</dbReference>
<dbReference type="PANTHER" id="PTHR31635">
    <property type="entry name" value="REVERSE TRANSCRIPTASE DOMAIN-CONTAINING PROTEIN-RELATED"/>
    <property type="match status" value="1"/>
</dbReference>
<comment type="caution">
    <text evidence="3">The sequence shown here is derived from an EMBL/GenBank/DDBJ whole genome shotgun (WGS) entry which is preliminary data.</text>
</comment>
<feature type="compositionally biased region" description="Polar residues" evidence="1">
    <location>
        <begin position="641"/>
        <end position="654"/>
    </location>
</feature>
<evidence type="ECO:0000313" key="4">
    <source>
        <dbReference type="Proteomes" id="UP001304243"/>
    </source>
</evidence>
<dbReference type="PANTHER" id="PTHR31635:SF196">
    <property type="entry name" value="REVERSE TRANSCRIPTASE DOMAIN-CONTAINING PROTEIN-RELATED"/>
    <property type="match status" value="1"/>
</dbReference>
<organism evidence="3 4">
    <name type="scientific">Mucor velutinosus</name>
    <dbReference type="NCBI Taxonomy" id="708070"/>
    <lineage>
        <taxon>Eukaryota</taxon>
        <taxon>Fungi</taxon>
        <taxon>Fungi incertae sedis</taxon>
        <taxon>Mucoromycota</taxon>
        <taxon>Mucoromycotina</taxon>
        <taxon>Mucoromycetes</taxon>
        <taxon>Mucorales</taxon>
        <taxon>Mucorineae</taxon>
        <taxon>Mucoraceae</taxon>
        <taxon>Mucor</taxon>
    </lineage>
</organism>